<evidence type="ECO:0000256" key="2">
    <source>
        <dbReference type="SAM" id="SignalP"/>
    </source>
</evidence>
<feature type="chain" id="PRO_5032553324" evidence="2">
    <location>
        <begin position="19"/>
        <end position="109"/>
    </location>
</feature>
<sequence>MKPTLLIASSLLAVVSLAACKQAEAPKPADSGTASGTMANIPITAQMKHGMAAHTVRAIDHGDMSGLGWSAITIGFSVRPEGRQRSWSTLPDSHGARRLTCSPPDTRRM</sequence>
<name>A0A841J432_9SPHN</name>
<reference evidence="3 4" key="1">
    <citation type="submission" date="2020-08" db="EMBL/GenBank/DDBJ databases">
        <title>Genomic Encyclopedia of Type Strains, Phase IV (KMG-IV): sequencing the most valuable type-strain genomes for metagenomic binning, comparative biology and taxonomic classification.</title>
        <authorList>
            <person name="Goeker M."/>
        </authorList>
    </citation>
    <scope>NUCLEOTIDE SEQUENCE [LARGE SCALE GENOMIC DNA]</scope>
    <source>
        <strain evidence="3 4">DSM 102255</strain>
    </source>
</reference>
<feature type="region of interest" description="Disordered" evidence="1">
    <location>
        <begin position="81"/>
        <end position="109"/>
    </location>
</feature>
<dbReference type="PROSITE" id="PS51257">
    <property type="entry name" value="PROKAR_LIPOPROTEIN"/>
    <property type="match status" value="1"/>
</dbReference>
<dbReference type="Proteomes" id="UP000552700">
    <property type="component" value="Unassembled WGS sequence"/>
</dbReference>
<comment type="caution">
    <text evidence="3">The sequence shown here is derived from an EMBL/GenBank/DDBJ whole genome shotgun (WGS) entry which is preliminary data.</text>
</comment>
<gene>
    <name evidence="3" type="ORF">FHS92_003331</name>
</gene>
<dbReference type="EMBL" id="JACIJP010000009">
    <property type="protein sequence ID" value="MBB6125567.1"/>
    <property type="molecule type" value="Genomic_DNA"/>
</dbReference>
<dbReference type="AlphaFoldDB" id="A0A841J432"/>
<feature type="signal peptide" evidence="2">
    <location>
        <begin position="1"/>
        <end position="18"/>
    </location>
</feature>
<evidence type="ECO:0000313" key="4">
    <source>
        <dbReference type="Proteomes" id="UP000552700"/>
    </source>
</evidence>
<protein>
    <submittedName>
        <fullName evidence="3">Cu/Ag efflux protein CusF</fullName>
    </submittedName>
</protein>
<keyword evidence="2" id="KW-0732">Signal</keyword>
<evidence type="ECO:0000313" key="3">
    <source>
        <dbReference type="EMBL" id="MBB6125567.1"/>
    </source>
</evidence>
<evidence type="ECO:0000256" key="1">
    <source>
        <dbReference type="SAM" id="MobiDB-lite"/>
    </source>
</evidence>
<accession>A0A841J432</accession>
<keyword evidence="4" id="KW-1185">Reference proteome</keyword>
<proteinExistence type="predicted"/>
<organism evidence="3 4">
    <name type="scientific">Sphingobium subterraneum</name>
    <dbReference type="NCBI Taxonomy" id="627688"/>
    <lineage>
        <taxon>Bacteria</taxon>
        <taxon>Pseudomonadati</taxon>
        <taxon>Pseudomonadota</taxon>
        <taxon>Alphaproteobacteria</taxon>
        <taxon>Sphingomonadales</taxon>
        <taxon>Sphingomonadaceae</taxon>
        <taxon>Sphingobium</taxon>
    </lineage>
</organism>